<evidence type="ECO:0000256" key="1">
    <source>
        <dbReference type="ARBA" id="ARBA00022737"/>
    </source>
</evidence>
<dbReference type="AlphaFoldDB" id="A0A088RYY8"/>
<dbReference type="InterPro" id="IPR011990">
    <property type="entry name" value="TPR-like_helical_dom_sf"/>
</dbReference>
<dbReference type="GO" id="GO:0030544">
    <property type="term" value="F:Hsp70 protein binding"/>
    <property type="evidence" value="ECO:0007669"/>
    <property type="project" value="TreeGrafter"/>
</dbReference>
<dbReference type="VEuPathDB" id="TriTrypDB:LPMP_330750"/>
<evidence type="ECO:0000256" key="2">
    <source>
        <dbReference type="ARBA" id="ARBA00022803"/>
    </source>
</evidence>
<dbReference type="PANTHER" id="PTHR46035:SF1">
    <property type="entry name" value="TETRATRICOPEPTIDE REPEAT PROTEIN 4"/>
    <property type="match status" value="1"/>
</dbReference>
<dbReference type="eggNOG" id="KOG0551">
    <property type="taxonomic scope" value="Eukaryota"/>
</dbReference>
<keyword evidence="5" id="KW-1185">Reference proteome</keyword>
<dbReference type="RefSeq" id="XP_010702168.1">
    <property type="nucleotide sequence ID" value="XM_010703866.1"/>
</dbReference>
<dbReference type="GO" id="GO:0051879">
    <property type="term" value="F:Hsp90 protein binding"/>
    <property type="evidence" value="ECO:0007669"/>
    <property type="project" value="InterPro"/>
</dbReference>
<evidence type="ECO:0000259" key="3">
    <source>
        <dbReference type="Pfam" id="PF18972"/>
    </source>
</evidence>
<dbReference type="SUPFAM" id="SSF48452">
    <property type="entry name" value="TPR-like"/>
    <property type="match status" value="1"/>
</dbReference>
<dbReference type="PANTHER" id="PTHR46035">
    <property type="entry name" value="TETRATRICOPEPTIDE REPEAT PROTEIN 4"/>
    <property type="match status" value="1"/>
</dbReference>
<feature type="domain" description="Cns1/TTC4 wheel" evidence="3">
    <location>
        <begin position="275"/>
        <end position="377"/>
    </location>
</feature>
<sequence length="389" mass="44340">MLRGLVSADALTAEEEEHIDKLQNEIDEIWNRRGSYQIDPDAWETMPFFMESITQDDIDKNANCAALASIVYDEVPPDEIAENRKEHGNRALNMALNPNQERRENLARAACYSYTEALQAQGKDTKLSSIIYANRSLAQFIIGNYGHALVDAQRSIILNPHYRKAYYRAARCALALKKYDMGLQLLTKGRLAVDLPMDAATQSEFSEMEKLCLQGKEQKTSEEAKQKLIARSRAAKVSNVARAITSVGIKISPKAEVTSEQMGVYGNPEPYFDTDGMLHVPLLFMYDEYQQTDIMHDVGCDVCAAELLDELMPFPWDDRKRYQKFDDIVVFYKVDDGVKEPQCYEVDQAWPLLQVFRGATYEMPQLMPVLHVVCKTSEFVDRLKVHRIV</sequence>
<organism evidence="4 5">
    <name type="scientific">Leishmania panamensis</name>
    <dbReference type="NCBI Taxonomy" id="5679"/>
    <lineage>
        <taxon>Eukaryota</taxon>
        <taxon>Discoba</taxon>
        <taxon>Euglenozoa</taxon>
        <taxon>Kinetoplastea</taxon>
        <taxon>Metakinetoplastina</taxon>
        <taxon>Trypanosomatida</taxon>
        <taxon>Trypanosomatidae</taxon>
        <taxon>Leishmaniinae</taxon>
        <taxon>Leishmania</taxon>
        <taxon>Leishmania guyanensis species complex</taxon>
    </lineage>
</organism>
<dbReference type="InterPro" id="IPR044059">
    <property type="entry name" value="Csn1/TTC4_wheel"/>
</dbReference>
<dbReference type="OrthoDB" id="420195at2759"/>
<keyword evidence="1" id="KW-0677">Repeat</keyword>
<dbReference type="GO" id="GO:0006457">
    <property type="term" value="P:protein folding"/>
    <property type="evidence" value="ECO:0007669"/>
    <property type="project" value="TreeGrafter"/>
</dbReference>
<evidence type="ECO:0000313" key="4">
    <source>
        <dbReference type="EMBL" id="AIO01368.1"/>
    </source>
</evidence>
<name>A0A088RYY8_LEIPA</name>
<dbReference type="GO" id="GO:0005829">
    <property type="term" value="C:cytosol"/>
    <property type="evidence" value="ECO:0007669"/>
    <property type="project" value="TreeGrafter"/>
</dbReference>
<dbReference type="Proteomes" id="UP000063063">
    <property type="component" value="Chromosome 33"/>
</dbReference>
<reference evidence="4 5" key="1">
    <citation type="journal article" date="2015" name="Sci. Rep.">
        <title>The genome of Leishmania panamensis: insights into genomics of the L. (Viannia) subgenus.</title>
        <authorList>
            <person name="Llanes A."/>
            <person name="Restrepo C.M."/>
            <person name="Vecchio G.D."/>
            <person name="Anguizola F.J."/>
            <person name="Lleonart R."/>
        </authorList>
    </citation>
    <scope>NUCLEOTIDE SEQUENCE [LARGE SCALE GENOMIC DNA]</scope>
    <source>
        <strain evidence="4 5">MHOM/PA/94/PSC-1</strain>
    </source>
</reference>
<evidence type="ECO:0000313" key="5">
    <source>
        <dbReference type="Proteomes" id="UP000063063"/>
    </source>
</evidence>
<keyword evidence="2" id="KW-0802">TPR repeat</keyword>
<dbReference type="KEGG" id="lpan:LPMP_330750"/>
<accession>A0A088RYY8</accession>
<protein>
    <recommendedName>
        <fullName evidence="3">Cns1/TTC4 wheel domain-containing protein</fullName>
    </recommendedName>
</protein>
<dbReference type="GeneID" id="22578228"/>
<dbReference type="Pfam" id="PF18972">
    <property type="entry name" value="Wheel"/>
    <property type="match status" value="1"/>
</dbReference>
<dbReference type="CDD" id="cd21377">
    <property type="entry name" value="CTWD_Cns1-like"/>
    <property type="match status" value="1"/>
</dbReference>
<dbReference type="VEuPathDB" id="TriTrypDB:LPAL13_330012100"/>
<dbReference type="EMBL" id="CP009402">
    <property type="protein sequence ID" value="AIO01368.1"/>
    <property type="molecule type" value="Genomic_DNA"/>
</dbReference>
<gene>
    <name evidence="4" type="ORF">LPMP_330750</name>
</gene>
<dbReference type="GO" id="GO:0005634">
    <property type="term" value="C:nucleus"/>
    <property type="evidence" value="ECO:0007669"/>
    <property type="project" value="TreeGrafter"/>
</dbReference>
<dbReference type="Gene3D" id="1.25.40.10">
    <property type="entry name" value="Tetratricopeptide repeat domain"/>
    <property type="match status" value="1"/>
</dbReference>
<proteinExistence type="predicted"/>